<dbReference type="InterPro" id="IPR017896">
    <property type="entry name" value="4Fe4S_Fe-S-bd"/>
</dbReference>
<dbReference type="Pfam" id="PF04432">
    <property type="entry name" value="FrhB_FdhB_C"/>
    <property type="match status" value="1"/>
</dbReference>
<evidence type="ECO:0000259" key="1">
    <source>
        <dbReference type="PROSITE" id="PS51379"/>
    </source>
</evidence>
<evidence type="ECO:0000313" key="2">
    <source>
        <dbReference type="EMBL" id="QBI20281.1"/>
    </source>
</evidence>
<dbReference type="AlphaFoldDB" id="A0A411YGK9"/>
<dbReference type="Pfam" id="PF04422">
    <property type="entry name" value="FrhB_FdhB_N"/>
    <property type="match status" value="1"/>
</dbReference>
<evidence type="ECO:0000313" key="3">
    <source>
        <dbReference type="Proteomes" id="UP000291469"/>
    </source>
</evidence>
<protein>
    <submittedName>
        <fullName evidence="2">Coenzyme F420 hydrogenase</fullName>
    </submittedName>
</protein>
<dbReference type="RefSeq" id="WP_131155278.1">
    <property type="nucleotide sequence ID" value="NZ_CP036402.1"/>
</dbReference>
<dbReference type="OrthoDB" id="3247493at2"/>
<organism evidence="2 3">
    <name type="scientific">Egibacter rhizosphaerae</name>
    <dbReference type="NCBI Taxonomy" id="1670831"/>
    <lineage>
        <taxon>Bacteria</taxon>
        <taxon>Bacillati</taxon>
        <taxon>Actinomycetota</taxon>
        <taxon>Nitriliruptoria</taxon>
        <taxon>Egibacterales</taxon>
        <taxon>Egibacteraceae</taxon>
        <taxon>Egibacter</taxon>
    </lineage>
</organism>
<dbReference type="EMBL" id="CP036402">
    <property type="protein sequence ID" value="QBI20281.1"/>
    <property type="molecule type" value="Genomic_DNA"/>
</dbReference>
<reference evidence="2 3" key="1">
    <citation type="submission" date="2019-01" db="EMBL/GenBank/DDBJ databases">
        <title>Egibacter rhizosphaerae EGI 80759T.</title>
        <authorList>
            <person name="Chen D.-D."/>
            <person name="Tian Y."/>
            <person name="Jiao J.-Y."/>
            <person name="Zhang X.-T."/>
            <person name="Zhang Y.-G."/>
            <person name="Zhang Y."/>
            <person name="Xiao M."/>
            <person name="Shu W.-S."/>
            <person name="Li W.-J."/>
        </authorList>
    </citation>
    <scope>NUCLEOTIDE SEQUENCE [LARGE SCALE GENOMIC DNA]</scope>
    <source>
        <strain evidence="2 3">EGI 80759</strain>
    </source>
</reference>
<feature type="domain" description="4Fe-4S ferredoxin-type" evidence="1">
    <location>
        <begin position="9"/>
        <end position="37"/>
    </location>
</feature>
<dbReference type="Gene3D" id="3.30.70.20">
    <property type="match status" value="1"/>
</dbReference>
<sequence>MGRRALNSIQEVVDRQLCLGCGACAYAQPDVIKMADAPDYGVRPVLATRPDADDVRTDDALAVCPGVSLAHSSDAFSDAMPELAEGWGPVLEVWEGYAGDPAIRYAGSSGGAATALALHCLEEQGMHGILHIKARDDVPYLNETTLSRSRDEMLAATGSRYAPASPCDRLDLVEESPHPCVFIGKPCDVAATSKARARNERLDENLGLTIAIFCAGTPSTRGTLEMLEQMGIDDPSQVTSLRYRGNGWPGMAEASVRTSDGGSEYRRLTYDESWGKILQRHRQWRCYICPDHTGEFADIAVGDPWYREIPPGEPGRSLVVARTQRGRRILNSAVAAGALTAEPADPGILPASQPNLLHARGATWGRVVASGWAGAATPRFRGFSLRRVWLKRLTVREKARSLLGTFKRVARRRLYRRVQVDTE</sequence>
<dbReference type="GO" id="GO:0090415">
    <property type="term" value="F:7-hydroxymethyl chlorophyll a reductase activity"/>
    <property type="evidence" value="ECO:0007669"/>
    <property type="project" value="TreeGrafter"/>
</dbReference>
<proteinExistence type="predicted"/>
<dbReference type="SUPFAM" id="SSF54862">
    <property type="entry name" value="4Fe-4S ferredoxins"/>
    <property type="match status" value="1"/>
</dbReference>
<dbReference type="InterPro" id="IPR007525">
    <property type="entry name" value="FrhB_FdhB_C"/>
</dbReference>
<dbReference type="Pfam" id="PF13459">
    <property type="entry name" value="Fer4_15"/>
    <property type="match status" value="1"/>
</dbReference>
<accession>A0A411YGK9</accession>
<gene>
    <name evidence="2" type="ORF">ER308_12355</name>
</gene>
<dbReference type="PANTHER" id="PTHR31332:SF0">
    <property type="entry name" value="7-HYDROXYMETHYL CHLOROPHYLL A REDUCTASE, CHLOROPLASTIC"/>
    <property type="match status" value="1"/>
</dbReference>
<dbReference type="InterPro" id="IPR007516">
    <property type="entry name" value="Co_F420_Hydgase/DH_bsu_N"/>
</dbReference>
<dbReference type="PROSITE" id="PS51379">
    <property type="entry name" value="4FE4S_FER_2"/>
    <property type="match status" value="1"/>
</dbReference>
<name>A0A411YGK9_9ACTN</name>
<dbReference type="KEGG" id="erz:ER308_12355"/>
<dbReference type="Proteomes" id="UP000291469">
    <property type="component" value="Chromosome"/>
</dbReference>
<keyword evidence="3" id="KW-1185">Reference proteome</keyword>
<dbReference type="InterPro" id="IPR045220">
    <property type="entry name" value="FRHB/FDHB/HCAR-like"/>
</dbReference>
<dbReference type="PANTHER" id="PTHR31332">
    <property type="entry name" value="7-HYDROXYMETHYL CHLOROPHYLL A REDUCTASE, CHLOROPLASTIC"/>
    <property type="match status" value="1"/>
</dbReference>
<dbReference type="GO" id="GO:0033354">
    <property type="term" value="P:chlorophyll cycle"/>
    <property type="evidence" value="ECO:0007669"/>
    <property type="project" value="TreeGrafter"/>
</dbReference>